<keyword evidence="9" id="KW-1185">Reference proteome</keyword>
<dbReference type="InterPro" id="IPR014721">
    <property type="entry name" value="Ribsml_uS5_D2-typ_fold_subgr"/>
</dbReference>
<dbReference type="PANTHER" id="PTHR33992">
    <property type="entry name" value="RIBONUCLEASE P PROTEIN COMPONENT"/>
    <property type="match status" value="1"/>
</dbReference>
<dbReference type="InterPro" id="IPR020539">
    <property type="entry name" value="RNase_P_CS"/>
</dbReference>
<dbReference type="PROSITE" id="PS00648">
    <property type="entry name" value="RIBONUCLEASE_P"/>
    <property type="match status" value="1"/>
</dbReference>
<dbReference type="EMBL" id="JAUDDZ010000009">
    <property type="protein sequence ID" value="MDM8275261.1"/>
    <property type="molecule type" value="Genomic_DNA"/>
</dbReference>
<reference evidence="9" key="1">
    <citation type="submission" date="2023-06" db="EMBL/GenBank/DDBJ databases">
        <title>Identification and characterization of horizontal gene transfer across gut microbiota members of farm animals based on homology search.</title>
        <authorList>
            <person name="Zeman M."/>
            <person name="Kubasova T."/>
            <person name="Jahodarova E."/>
            <person name="Nykrynova M."/>
            <person name="Rychlik I."/>
        </authorList>
    </citation>
    <scope>NUCLEOTIDE SEQUENCE [LARGE SCALE GENOMIC DNA]</scope>
    <source>
        <strain evidence="9">154_Feed</strain>
    </source>
</reference>
<dbReference type="RefSeq" id="WP_204672344.1">
    <property type="nucleotide sequence ID" value="NZ_JACJKQ010000003.1"/>
</dbReference>
<gene>
    <name evidence="8" type="primary">rnpA</name>
    <name evidence="8" type="ORF">QUW28_07120</name>
</gene>
<evidence type="ECO:0000313" key="8">
    <source>
        <dbReference type="EMBL" id="MDM8275261.1"/>
    </source>
</evidence>
<dbReference type="Gene3D" id="3.30.230.10">
    <property type="match status" value="1"/>
</dbReference>
<accession>A0ABT7V9S9</accession>
<keyword evidence="3" id="KW-0540">Nuclease</keyword>
<dbReference type="PANTHER" id="PTHR33992:SF1">
    <property type="entry name" value="RIBONUCLEASE P PROTEIN COMPONENT"/>
    <property type="match status" value="1"/>
</dbReference>
<comment type="function">
    <text evidence="1">RNaseP catalyzes the removal of the 5'-leader sequence from pre-tRNA to produce the mature 5'-terminus. It can also cleave other RNA substrates such as 4.5S RNA. The protein component plays an auxiliary but essential role in vivo by binding to the 5'-leader sequence and broadening the substrate specificity of the ribozyme.</text>
</comment>
<dbReference type="Proteomes" id="UP001529421">
    <property type="component" value="Unassembled WGS sequence"/>
</dbReference>
<dbReference type="InterPro" id="IPR020568">
    <property type="entry name" value="Ribosomal_Su5_D2-typ_SF"/>
</dbReference>
<dbReference type="Pfam" id="PF00825">
    <property type="entry name" value="Ribonuclease_P"/>
    <property type="match status" value="1"/>
</dbReference>
<keyword evidence="2" id="KW-0819">tRNA processing</keyword>
<dbReference type="SUPFAM" id="SSF54211">
    <property type="entry name" value="Ribosomal protein S5 domain 2-like"/>
    <property type="match status" value="1"/>
</dbReference>
<dbReference type="NCBIfam" id="TIGR00188">
    <property type="entry name" value="rnpA"/>
    <property type="match status" value="1"/>
</dbReference>
<dbReference type="GO" id="GO:0004526">
    <property type="term" value="F:ribonuclease P activity"/>
    <property type="evidence" value="ECO:0007669"/>
    <property type="project" value="UniProtKB-EC"/>
</dbReference>
<organism evidence="8 9">
    <name type="scientific">Enorma phocaeensis</name>
    <dbReference type="NCBI Taxonomy" id="1871019"/>
    <lineage>
        <taxon>Bacteria</taxon>
        <taxon>Bacillati</taxon>
        <taxon>Actinomycetota</taxon>
        <taxon>Coriobacteriia</taxon>
        <taxon>Coriobacteriales</taxon>
        <taxon>Coriobacteriaceae</taxon>
        <taxon>Enorma</taxon>
    </lineage>
</organism>
<evidence type="ECO:0000256" key="2">
    <source>
        <dbReference type="ARBA" id="ARBA00022694"/>
    </source>
</evidence>
<evidence type="ECO:0000256" key="4">
    <source>
        <dbReference type="ARBA" id="ARBA00022759"/>
    </source>
</evidence>
<comment type="caution">
    <text evidence="8">The sequence shown here is derived from an EMBL/GenBank/DDBJ whole genome shotgun (WGS) entry which is preliminary data.</text>
</comment>
<name>A0ABT7V9S9_9ACTN</name>
<sequence length="109" mass="12119">MRTIKSKMDFERVFTQGRRYNHPLMRMVICDSLSEGDPGRVAFAAPKRLGCAVVRNRSKRVLRETARHQGFPAAGREIILFATRGTACARPEELSGALKSLCKRAGLDG</sequence>
<protein>
    <recommendedName>
        <fullName evidence="7">Ribonuclease P protein component</fullName>
        <ecNumber evidence="7">3.1.26.5</ecNumber>
    </recommendedName>
</protein>
<evidence type="ECO:0000256" key="5">
    <source>
        <dbReference type="ARBA" id="ARBA00022801"/>
    </source>
</evidence>
<evidence type="ECO:0000256" key="7">
    <source>
        <dbReference type="NCBIfam" id="TIGR00188"/>
    </source>
</evidence>
<evidence type="ECO:0000313" key="9">
    <source>
        <dbReference type="Proteomes" id="UP001529421"/>
    </source>
</evidence>
<proteinExistence type="predicted"/>
<dbReference type="EC" id="3.1.26.5" evidence="7"/>
<evidence type="ECO:0000256" key="1">
    <source>
        <dbReference type="ARBA" id="ARBA00002663"/>
    </source>
</evidence>
<keyword evidence="5 8" id="KW-0378">Hydrolase</keyword>
<evidence type="ECO:0000256" key="3">
    <source>
        <dbReference type="ARBA" id="ARBA00022722"/>
    </source>
</evidence>
<keyword evidence="6" id="KW-0694">RNA-binding</keyword>
<keyword evidence="4" id="KW-0255">Endonuclease</keyword>
<dbReference type="InterPro" id="IPR000100">
    <property type="entry name" value="RNase_P"/>
</dbReference>
<evidence type="ECO:0000256" key="6">
    <source>
        <dbReference type="ARBA" id="ARBA00022884"/>
    </source>
</evidence>